<evidence type="ECO:0008006" key="4">
    <source>
        <dbReference type="Google" id="ProtNLM"/>
    </source>
</evidence>
<organism evidence="2 3">
    <name type="scientific">Phytophthora infestans</name>
    <name type="common">Potato late blight agent</name>
    <name type="synonym">Botrytis infestans</name>
    <dbReference type="NCBI Taxonomy" id="4787"/>
    <lineage>
        <taxon>Eukaryota</taxon>
        <taxon>Sar</taxon>
        <taxon>Stramenopiles</taxon>
        <taxon>Oomycota</taxon>
        <taxon>Peronosporomycetes</taxon>
        <taxon>Peronosporales</taxon>
        <taxon>Peronosporaceae</taxon>
        <taxon>Phytophthora</taxon>
    </lineage>
</organism>
<evidence type="ECO:0000313" key="3">
    <source>
        <dbReference type="Proteomes" id="UP000704712"/>
    </source>
</evidence>
<dbReference type="Proteomes" id="UP000704712">
    <property type="component" value="Unassembled WGS sequence"/>
</dbReference>
<accession>A0A8S9V849</accession>
<comment type="caution">
    <text evidence="2">The sequence shown here is derived from an EMBL/GenBank/DDBJ whole genome shotgun (WGS) entry which is preliminary data.</text>
</comment>
<feature type="non-terminal residue" evidence="2">
    <location>
        <position position="161"/>
    </location>
</feature>
<protein>
    <recommendedName>
        <fullName evidence="4">PiggyBac transposable element-derived protein domain-containing protein</fullName>
    </recommendedName>
</protein>
<evidence type="ECO:0000256" key="1">
    <source>
        <dbReference type="SAM" id="Phobius"/>
    </source>
</evidence>
<keyword evidence="1" id="KW-1133">Transmembrane helix</keyword>
<dbReference type="AlphaFoldDB" id="A0A8S9V849"/>
<keyword evidence="1" id="KW-0472">Membrane</keyword>
<proteinExistence type="predicted"/>
<dbReference type="EMBL" id="JAACNO010000144">
    <property type="protein sequence ID" value="KAF4149636.1"/>
    <property type="molecule type" value="Genomic_DNA"/>
</dbReference>
<sequence length="161" mass="17938">YMTFVDKGEMRSYWVDDQDATIFPGSLATGLESIIIFEFSFGRMRRRLATRSSCKKHDILLILSNLDACHSVSVTICAAYYSLQSAKTYWKASFQAIGLLLLNYLLHCASDPNDRMDGVAPQQAILRHADLIANASGTRSHVMEVTASLKGSCRIINEELP</sequence>
<evidence type="ECO:0000313" key="2">
    <source>
        <dbReference type="EMBL" id="KAF4149636.1"/>
    </source>
</evidence>
<reference evidence="2" key="1">
    <citation type="submission" date="2020-03" db="EMBL/GenBank/DDBJ databases">
        <title>Hybrid Assembly of Korean Phytophthora infestans isolates.</title>
        <authorList>
            <person name="Prokchorchik M."/>
            <person name="Lee Y."/>
            <person name="Seo J."/>
            <person name="Cho J.-H."/>
            <person name="Park Y.-E."/>
            <person name="Jang D.-C."/>
            <person name="Im J.-S."/>
            <person name="Choi J.-G."/>
            <person name="Park H.-J."/>
            <person name="Lee G.-B."/>
            <person name="Lee Y.-G."/>
            <person name="Hong S.-Y."/>
            <person name="Cho K."/>
            <person name="Sohn K.H."/>
        </authorList>
    </citation>
    <scope>NUCLEOTIDE SEQUENCE</scope>
    <source>
        <strain evidence="2">KR_2_A2</strain>
    </source>
</reference>
<keyword evidence="1" id="KW-0812">Transmembrane</keyword>
<feature type="transmembrane region" description="Helical" evidence="1">
    <location>
        <begin position="20"/>
        <end position="39"/>
    </location>
</feature>
<gene>
    <name evidence="2" type="ORF">GN958_ATG01164</name>
</gene>
<name>A0A8S9V849_PHYIN</name>